<feature type="transmembrane region" description="Helical" evidence="1">
    <location>
        <begin position="43"/>
        <end position="63"/>
    </location>
</feature>
<proteinExistence type="predicted"/>
<comment type="caution">
    <text evidence="2">The sequence shown here is derived from an EMBL/GenBank/DDBJ whole genome shotgun (WGS) entry which is preliminary data.</text>
</comment>
<evidence type="ECO:0008006" key="4">
    <source>
        <dbReference type="Google" id="ProtNLM"/>
    </source>
</evidence>
<evidence type="ECO:0000313" key="3">
    <source>
        <dbReference type="Proteomes" id="UP000642748"/>
    </source>
</evidence>
<reference evidence="2" key="1">
    <citation type="submission" date="2021-01" db="EMBL/GenBank/DDBJ databases">
        <title>Whole genome shotgun sequence of Rugosimonospora africana NBRC 104875.</title>
        <authorList>
            <person name="Komaki H."/>
            <person name="Tamura T."/>
        </authorList>
    </citation>
    <scope>NUCLEOTIDE SEQUENCE</scope>
    <source>
        <strain evidence="2">NBRC 104875</strain>
    </source>
</reference>
<protein>
    <recommendedName>
        <fullName evidence="4">DNRLRE domain-containing protein</fullName>
    </recommendedName>
</protein>
<sequence length="457" mass="47449">MRASGRGNEANSGARRRKGFGALVAGLSWWQAVLVVAPLPLLGIGGAVGGFLGGTAAAANATLARRKQFGAGITALAMSTVSLFAYGVYFLVAGAIQSAITSSQQPSAPLGGPIATASAPTPYRTPQLIQPFKPVPAGVIANQPSVISATGAALTWPAYVNTTGDAQYDVATYEVYRNTLDHNLSQSPGTLVGSVRGEQTSFVDTSAPARTGPHDGIYNYLIGVRTRAGRFIQGTPLLVQLPMPGETELAVPATAADTIASGQPNAIANTVLSQGSSKLLEIGPDEDLGLGNTRLVFDFGPLAALPSDAALVEAHLSLWRTTGGNYPDQYTLYTLKRSFTGSQVTWNRASTGTAWTHPGGDYTAPTGRVLQAIDPSIQRSDFDATGAVRGWISNPSSEHGLLLKADTESVETAPLLDGFYVPIGGSYPPYPAWECPQLYITYTGAAPTLAAIASATP</sequence>
<evidence type="ECO:0000313" key="2">
    <source>
        <dbReference type="EMBL" id="GIH16921.1"/>
    </source>
</evidence>
<name>A0A8J3QUW1_9ACTN</name>
<gene>
    <name evidence="2" type="ORF">Raf01_50930</name>
</gene>
<dbReference type="Proteomes" id="UP000642748">
    <property type="component" value="Unassembled WGS sequence"/>
</dbReference>
<dbReference type="EMBL" id="BONZ01000049">
    <property type="protein sequence ID" value="GIH16921.1"/>
    <property type="molecule type" value="Genomic_DNA"/>
</dbReference>
<dbReference type="AlphaFoldDB" id="A0A8J3QUW1"/>
<evidence type="ECO:0000256" key="1">
    <source>
        <dbReference type="SAM" id="Phobius"/>
    </source>
</evidence>
<keyword evidence="1" id="KW-1133">Transmembrane helix</keyword>
<keyword evidence="1" id="KW-0812">Transmembrane</keyword>
<organism evidence="2 3">
    <name type="scientific">Rugosimonospora africana</name>
    <dbReference type="NCBI Taxonomy" id="556532"/>
    <lineage>
        <taxon>Bacteria</taxon>
        <taxon>Bacillati</taxon>
        <taxon>Actinomycetota</taxon>
        <taxon>Actinomycetes</taxon>
        <taxon>Micromonosporales</taxon>
        <taxon>Micromonosporaceae</taxon>
        <taxon>Rugosimonospora</taxon>
    </lineage>
</organism>
<feature type="transmembrane region" description="Helical" evidence="1">
    <location>
        <begin position="20"/>
        <end position="37"/>
    </location>
</feature>
<accession>A0A8J3QUW1</accession>
<keyword evidence="3" id="KW-1185">Reference proteome</keyword>
<feature type="transmembrane region" description="Helical" evidence="1">
    <location>
        <begin position="75"/>
        <end position="96"/>
    </location>
</feature>
<dbReference type="RefSeq" id="WP_203920497.1">
    <property type="nucleotide sequence ID" value="NZ_BONZ01000049.1"/>
</dbReference>
<keyword evidence="1" id="KW-0472">Membrane</keyword>
<dbReference type="NCBIfam" id="NF033679">
    <property type="entry name" value="DNRLRE_dom"/>
    <property type="match status" value="1"/>
</dbReference>